<keyword evidence="1" id="KW-0732">Signal</keyword>
<evidence type="ECO:0000256" key="1">
    <source>
        <dbReference type="SAM" id="SignalP"/>
    </source>
</evidence>
<keyword evidence="3" id="KW-1185">Reference proteome</keyword>
<protein>
    <submittedName>
        <fullName evidence="2">Uncharacterized protein</fullName>
    </submittedName>
</protein>
<dbReference type="EMBL" id="JAWDEY010000005">
    <property type="protein sequence ID" value="KAK6590639.1"/>
    <property type="molecule type" value="Genomic_DNA"/>
</dbReference>
<organism evidence="2 3">
    <name type="scientific">Cryptosporidium xiaoi</name>
    <dbReference type="NCBI Taxonomy" id="659607"/>
    <lineage>
        <taxon>Eukaryota</taxon>
        <taxon>Sar</taxon>
        <taxon>Alveolata</taxon>
        <taxon>Apicomplexa</taxon>
        <taxon>Conoidasida</taxon>
        <taxon>Coccidia</taxon>
        <taxon>Eucoccidiorida</taxon>
        <taxon>Eimeriorina</taxon>
        <taxon>Cryptosporidiidae</taxon>
        <taxon>Cryptosporidium</taxon>
    </lineage>
</organism>
<feature type="signal peptide" evidence="1">
    <location>
        <begin position="1"/>
        <end position="21"/>
    </location>
</feature>
<evidence type="ECO:0000313" key="2">
    <source>
        <dbReference type="EMBL" id="KAK6590639.1"/>
    </source>
</evidence>
<name>A0AAV9Y1C3_9CRYT</name>
<gene>
    <name evidence="2" type="ORF">RS030_142241</name>
</gene>
<accession>A0AAV9Y1C3</accession>
<comment type="caution">
    <text evidence="2">The sequence shown here is derived from an EMBL/GenBank/DDBJ whole genome shotgun (WGS) entry which is preliminary data.</text>
</comment>
<dbReference type="AlphaFoldDB" id="A0AAV9Y1C3"/>
<sequence length="151" mass="17410">MIKFVCLVLLMIVNLVGRKQCADLLKDKYWNSFFTDINLGKNIEDAQVETDIFRCYPFKSENGVNAISWKCDTKLSNVIWIPNKRLSENKYIVSMTDSLGEIYSVPYGIKRLLSICTSGNIEVFGDYMENNVIVLKKNFTFIKINDCINIK</sequence>
<dbReference type="Proteomes" id="UP001311799">
    <property type="component" value="Unassembled WGS sequence"/>
</dbReference>
<reference evidence="2 3" key="1">
    <citation type="submission" date="2023-10" db="EMBL/GenBank/DDBJ databases">
        <title>Comparative genomics analysis reveals potential genetic determinants of host preference in Cryptosporidium xiaoi.</title>
        <authorList>
            <person name="Xiao L."/>
            <person name="Li J."/>
        </authorList>
    </citation>
    <scope>NUCLEOTIDE SEQUENCE [LARGE SCALE GENOMIC DNA]</scope>
    <source>
        <strain evidence="2 3">52996</strain>
    </source>
</reference>
<evidence type="ECO:0000313" key="3">
    <source>
        <dbReference type="Proteomes" id="UP001311799"/>
    </source>
</evidence>
<proteinExistence type="predicted"/>
<feature type="chain" id="PRO_5043945414" evidence="1">
    <location>
        <begin position="22"/>
        <end position="151"/>
    </location>
</feature>